<dbReference type="GO" id="GO:0004386">
    <property type="term" value="F:helicase activity"/>
    <property type="evidence" value="ECO:0007669"/>
    <property type="project" value="UniProtKB-KW"/>
</dbReference>
<reference evidence="2 3" key="1">
    <citation type="submission" date="2020-05" db="EMBL/GenBank/DDBJ databases">
        <title>Complete genome sequencing of Campylobacter and Arcobacter type strains.</title>
        <authorList>
            <person name="Miller W.G."/>
            <person name="Yee E."/>
        </authorList>
    </citation>
    <scope>NUCLEOTIDE SEQUENCE [LARGE SCALE GENOMIC DNA]</scope>
    <source>
        <strain evidence="2 3">LMG 26156</strain>
    </source>
</reference>
<dbReference type="Proteomes" id="UP000503482">
    <property type="component" value="Chromosome"/>
</dbReference>
<evidence type="ECO:0000313" key="2">
    <source>
        <dbReference type="EMBL" id="QKF68254.1"/>
    </source>
</evidence>
<feature type="domain" description="PD-(D/E)XK endonuclease-like" evidence="1">
    <location>
        <begin position="548"/>
        <end position="787"/>
    </location>
</feature>
<dbReference type="InterPro" id="IPR011335">
    <property type="entry name" value="Restrct_endonuc-II-like"/>
</dbReference>
<keyword evidence="2" id="KW-0547">Nucleotide-binding</keyword>
<dbReference type="Gene3D" id="3.90.320.10">
    <property type="match status" value="1"/>
</dbReference>
<name>A0AAE7BD80_9BACT</name>
<evidence type="ECO:0000313" key="3">
    <source>
        <dbReference type="Proteomes" id="UP000503482"/>
    </source>
</evidence>
<dbReference type="Gene3D" id="3.40.50.300">
    <property type="entry name" value="P-loop containing nucleotide triphosphate hydrolases"/>
    <property type="match status" value="1"/>
</dbReference>
<accession>A0AAE7BD80</accession>
<keyword evidence="2" id="KW-0378">Hydrolase</keyword>
<keyword evidence="3" id="KW-1185">Reference proteome</keyword>
<proteinExistence type="predicted"/>
<dbReference type="AlphaFoldDB" id="A0AAE7BD80"/>
<dbReference type="InterPro" id="IPR038726">
    <property type="entry name" value="PDDEXK_AddAB-type"/>
</dbReference>
<dbReference type="RefSeq" id="WP_128359983.1">
    <property type="nucleotide sequence ID" value="NZ_CP053840.1"/>
</dbReference>
<dbReference type="KEGG" id="avp:AVENP_2773"/>
<dbReference type="SUPFAM" id="SSF52980">
    <property type="entry name" value="Restriction endonuclease-like"/>
    <property type="match status" value="1"/>
</dbReference>
<protein>
    <submittedName>
        <fullName evidence="2">AddAB recombination complex, helicase AddB</fullName>
    </submittedName>
</protein>
<keyword evidence="2" id="KW-0347">Helicase</keyword>
<organism evidence="2 3">
    <name type="scientific">Arcobacter venerupis</name>
    <dbReference type="NCBI Taxonomy" id="1054033"/>
    <lineage>
        <taxon>Bacteria</taxon>
        <taxon>Pseudomonadati</taxon>
        <taxon>Campylobacterota</taxon>
        <taxon>Epsilonproteobacteria</taxon>
        <taxon>Campylobacterales</taxon>
        <taxon>Arcobacteraceae</taxon>
        <taxon>Arcobacter</taxon>
    </lineage>
</organism>
<dbReference type="Pfam" id="PF12705">
    <property type="entry name" value="PDDEXK_1"/>
    <property type="match status" value="1"/>
</dbReference>
<evidence type="ECO:0000259" key="1">
    <source>
        <dbReference type="Pfam" id="PF12705"/>
    </source>
</evidence>
<gene>
    <name evidence="2" type="primary">addB</name>
    <name evidence="2" type="ORF">AVENP_2773</name>
</gene>
<dbReference type="InterPro" id="IPR011604">
    <property type="entry name" value="PDDEXK-like_dom_sf"/>
</dbReference>
<dbReference type="InterPro" id="IPR027417">
    <property type="entry name" value="P-loop_NTPase"/>
</dbReference>
<dbReference type="EMBL" id="CP053840">
    <property type="protein sequence ID" value="QKF68254.1"/>
    <property type="molecule type" value="Genomic_DNA"/>
</dbReference>
<sequence>MQFKKKLLIFPTSRAIRSFITTQKSTNTLLPFILTIDEFFKKSIVFDNMKYCEEEQRVLFLNEAIKDINIEKLGISNNFTKFLKQSDYIYRFFLELASEKIEISDIQNVDTYDFYFEHLQILQMIKKNYIEILEKNSYVDRINMEKHYRINESFLKKFENAELHFEGYFTKVEFDIVEKISKVVNLNINFYSNTYNQKSLEVFNSLNFDIKLDYKYKIDLTNKLILEEEKIINNLAFVELKGFSSRLNQIAYIKSIITKSVQNGVNPSNIALVLPDENFAVSLQLFDNEGYFNYAMGKSIKNANLYQIAYSIFSYLNEDEIKHLEFLKFFRIDKLFIDKNIRTIWNKKATKENFLVISEFIKSFEKNGDLLEKYDELLYKLNIILFSTNHNILLKDVYKIFLQRLNSITLDDVNSGKVTVLGLLETRAVSFETVIICDFNESFIPKISVKDKFLSTKLKQLSQLPTQTDRESLQKYYYKRLIGSSKNVFISYVNSDTNQISRFANELFNTHIKTDTNDNMYKHILYNNHKINHFEEEIIAKIDLSKITWSATSLRTYLQCKRKFYLQNILKIREHTVSLKPKAYELGEIIHSILEDYYTANENSNELSFEKIEDLFNKYKSTNPFLILDLEIWKKKLYDFYLYEKDRLKNRKIIALEKTFECEFEGIKIRGVIDRIDMNGDTYEVIDYKTSSSLSVDTLKNYEKTDDFQLEFYYLAMSELYKTQRIEAYYYDLNNTSLICEIALDKKLELLCEKFNELKESSKNEISFSKCNDKSNCTYCAYSIICDRE</sequence>
<dbReference type="SUPFAM" id="SSF52540">
    <property type="entry name" value="P-loop containing nucleoside triphosphate hydrolases"/>
    <property type="match status" value="1"/>
</dbReference>
<keyword evidence="2" id="KW-0067">ATP-binding</keyword>